<dbReference type="STRING" id="690879.TSACC_337"/>
<dbReference type="AlphaFoldDB" id="A0A146GEA2"/>
<proteinExistence type="predicted"/>
<reference evidence="2" key="1">
    <citation type="journal article" date="2017" name="Genome Announc.">
        <title>Draft Genome Sequence of Terrimicrobium sacchariphilum NM-5T, a Facultative Anaerobic Soil Bacterium of the Class Spartobacteria.</title>
        <authorList>
            <person name="Qiu Y.L."/>
            <person name="Tourlousse D.M."/>
            <person name="Matsuura N."/>
            <person name="Ohashi A."/>
            <person name="Sekiguchi Y."/>
        </authorList>
    </citation>
    <scope>NUCLEOTIDE SEQUENCE [LARGE SCALE GENOMIC DNA]</scope>
    <source>
        <strain evidence="2">NM-5</strain>
    </source>
</reference>
<accession>A0A146GEA2</accession>
<gene>
    <name evidence="1" type="ORF">TSACC_337</name>
</gene>
<name>A0A146GEA2_TERSA</name>
<dbReference type="Proteomes" id="UP000076023">
    <property type="component" value="Unassembled WGS sequence"/>
</dbReference>
<keyword evidence="2" id="KW-1185">Reference proteome</keyword>
<organism evidence="1 2">
    <name type="scientific">Terrimicrobium sacchariphilum</name>
    <dbReference type="NCBI Taxonomy" id="690879"/>
    <lineage>
        <taxon>Bacteria</taxon>
        <taxon>Pseudomonadati</taxon>
        <taxon>Verrucomicrobiota</taxon>
        <taxon>Terrimicrobiia</taxon>
        <taxon>Terrimicrobiales</taxon>
        <taxon>Terrimicrobiaceae</taxon>
        <taxon>Terrimicrobium</taxon>
    </lineage>
</organism>
<dbReference type="InParanoid" id="A0A146GEA2"/>
<sequence>MSQGLLSVKETIHIRLGPNKEIASACAPVFEQEHQEEARMVIYEADYLKDYLDEFSSLLMTGSPEFVSITEAGRQSSYRYAKNGETVILLTRAHQGVGQILNDLN</sequence>
<evidence type="ECO:0000313" key="1">
    <source>
        <dbReference type="EMBL" id="GAT34977.1"/>
    </source>
</evidence>
<comment type="caution">
    <text evidence="1">The sequence shown here is derived from an EMBL/GenBank/DDBJ whole genome shotgun (WGS) entry which is preliminary data.</text>
</comment>
<evidence type="ECO:0000313" key="2">
    <source>
        <dbReference type="Proteomes" id="UP000076023"/>
    </source>
</evidence>
<protein>
    <submittedName>
        <fullName evidence="1">Uncharacterized protein</fullName>
    </submittedName>
</protein>
<dbReference type="EMBL" id="BDCO01000003">
    <property type="protein sequence ID" value="GAT34977.1"/>
    <property type="molecule type" value="Genomic_DNA"/>
</dbReference>